<protein>
    <submittedName>
        <fullName evidence="17">Cbb3-type cytochrome c oxidase subunit I</fullName>
    </submittedName>
</protein>
<keyword evidence="10 15" id="KW-1133">Transmembrane helix</keyword>
<evidence type="ECO:0000256" key="15">
    <source>
        <dbReference type="SAM" id="Phobius"/>
    </source>
</evidence>
<feature type="domain" description="Cytochrome oxidase subunit I profile" evidence="16">
    <location>
        <begin position="39"/>
        <end position="558"/>
    </location>
</feature>
<dbReference type="GO" id="GO:0005886">
    <property type="term" value="C:plasma membrane"/>
    <property type="evidence" value="ECO:0007669"/>
    <property type="project" value="UniProtKB-SubCell"/>
</dbReference>
<evidence type="ECO:0000256" key="14">
    <source>
        <dbReference type="RuleBase" id="RU000370"/>
    </source>
</evidence>
<dbReference type="InterPro" id="IPR023615">
    <property type="entry name" value="Cyt_c_Oxase_su1_BS"/>
</dbReference>
<feature type="transmembrane region" description="Helical" evidence="15">
    <location>
        <begin position="493"/>
        <end position="517"/>
    </location>
</feature>
<dbReference type="GO" id="GO:0004129">
    <property type="term" value="F:cytochrome-c oxidase activity"/>
    <property type="evidence" value="ECO:0007669"/>
    <property type="project" value="InterPro"/>
</dbReference>
<dbReference type="EMBL" id="JAFKCV010000007">
    <property type="protein sequence ID" value="MBN7826192.1"/>
    <property type="molecule type" value="Genomic_DNA"/>
</dbReference>
<evidence type="ECO:0000256" key="6">
    <source>
        <dbReference type="ARBA" id="ARBA00022660"/>
    </source>
</evidence>
<keyword evidence="11" id="KW-0408">Iron</keyword>
<evidence type="ECO:0000256" key="13">
    <source>
        <dbReference type="ARBA" id="ARBA00023136"/>
    </source>
</evidence>
<sequence>MTGRLSWEALPTYGAIVTFAAVLVLSLIVMTVAYLTWTGKWGYLWREWLTSLSHKRIGIMYIIIAFVMMLRALLEAMLMRAQQAVALNNPGFVDAEHFHQLFSTHGTVMIFFVLMPFITGLINKVLPLQIGARDMAFPWLNAVSLWLTASGAGLVIMSLLLGRFSTGGWSGYPPYTGIDFSPGTGVDYWIWALALSSISTTLSGINFLVTITKRRCPGMGWMRLPLFVWTTACSSILIIFAFPSLSVATLLLALDRTLDMHFFTNDLGGNMMHYVNLFWLWGHPEVYILILPAFGVFSEVIATFSSKTLFGYRSLVYATVVITLLSFTVWLHHFFTMGSSASVNAFFGIMTMVIAVPTGVKIYDWIFTLYRGRIRFSVPMLYALAFIMTFVLGGVSGVLLAIPPFDYVVHNSAFLVAHFHNMLIPGTLFGMMAGYTYWFPKATGFRLDEYWGRLGFYGWLVGFYLAFMPLYLLGLMGMPRRLQQYDQPEWQPLLIVAGAGALIILLGALCQLIQLIVSIRRRRTLADRTGDPWDARTLEWTIASPPPEWNFSVIPNVDERDPFAAEKGKGHAYPLPARKDYQDIELPRNNGLPFVLGVLSFWLGFALVWHLWWLAILTLLGSAGCLARRSFQRDSEKRISAENLYQYDRKRHQQLQKLAGHHALNEGFRWENKVD</sequence>
<feature type="transmembrane region" description="Helical" evidence="15">
    <location>
        <begin position="286"/>
        <end position="304"/>
    </location>
</feature>
<evidence type="ECO:0000256" key="1">
    <source>
        <dbReference type="ARBA" id="ARBA00004651"/>
    </source>
</evidence>
<feature type="transmembrane region" description="Helical" evidence="15">
    <location>
        <begin position="58"/>
        <end position="78"/>
    </location>
</feature>
<dbReference type="PANTHER" id="PTHR10422:SF35">
    <property type="entry name" value="CYTOCHROME BO(3) UBIQUINOL OXIDASE SUBUNIT 1"/>
    <property type="match status" value="1"/>
</dbReference>
<dbReference type="GO" id="GO:0009486">
    <property type="term" value="F:cytochrome bo3 ubiquinol oxidase activity"/>
    <property type="evidence" value="ECO:0007669"/>
    <property type="project" value="TreeGrafter"/>
</dbReference>
<dbReference type="Pfam" id="PF00115">
    <property type="entry name" value="COX1"/>
    <property type="match status" value="1"/>
</dbReference>
<keyword evidence="3 14" id="KW-0813">Transport</keyword>
<dbReference type="PANTHER" id="PTHR10422">
    <property type="entry name" value="CYTOCHROME C OXIDASE SUBUNIT 1"/>
    <property type="match status" value="1"/>
</dbReference>
<evidence type="ECO:0000256" key="2">
    <source>
        <dbReference type="ARBA" id="ARBA00009578"/>
    </source>
</evidence>
<keyword evidence="12" id="KW-0186">Copper</keyword>
<evidence type="ECO:0000256" key="3">
    <source>
        <dbReference type="ARBA" id="ARBA00022448"/>
    </source>
</evidence>
<evidence type="ECO:0000313" key="17">
    <source>
        <dbReference type="EMBL" id="MBN7826192.1"/>
    </source>
</evidence>
<dbReference type="GO" id="GO:0022904">
    <property type="term" value="P:respiratory electron transport chain"/>
    <property type="evidence" value="ECO:0007669"/>
    <property type="project" value="TreeGrafter"/>
</dbReference>
<dbReference type="SUPFAM" id="SSF81442">
    <property type="entry name" value="Cytochrome c oxidase subunit I-like"/>
    <property type="match status" value="1"/>
</dbReference>
<keyword evidence="4" id="KW-1003">Cell membrane</keyword>
<evidence type="ECO:0000256" key="7">
    <source>
        <dbReference type="ARBA" id="ARBA00022692"/>
    </source>
</evidence>
<feature type="transmembrane region" description="Helical" evidence="15">
    <location>
        <begin position="381"/>
        <end position="402"/>
    </location>
</feature>
<dbReference type="AlphaFoldDB" id="A0A939DP34"/>
<comment type="subcellular location">
    <subcellularLocation>
        <location evidence="1">Cell membrane</location>
        <topology evidence="1">Multi-pass membrane protein</topology>
    </subcellularLocation>
</comment>
<feature type="transmembrane region" description="Helical" evidence="15">
    <location>
        <begin position="422"/>
        <end position="439"/>
    </location>
</feature>
<comment type="similarity">
    <text evidence="2 14">Belongs to the heme-copper respiratory oxidase family.</text>
</comment>
<proteinExistence type="inferred from homology"/>
<dbReference type="PRINTS" id="PR01165">
    <property type="entry name" value="CYCOXIDASEI"/>
</dbReference>
<evidence type="ECO:0000256" key="10">
    <source>
        <dbReference type="ARBA" id="ARBA00022989"/>
    </source>
</evidence>
<evidence type="ECO:0000256" key="11">
    <source>
        <dbReference type="ARBA" id="ARBA00023004"/>
    </source>
</evidence>
<feature type="transmembrane region" description="Helical" evidence="15">
    <location>
        <begin position="188"/>
        <end position="212"/>
    </location>
</feature>
<feature type="transmembrane region" description="Helical" evidence="15">
    <location>
        <begin position="98"/>
        <end position="118"/>
    </location>
</feature>
<dbReference type="InterPro" id="IPR000883">
    <property type="entry name" value="Cyt_C_Oxase_1"/>
</dbReference>
<dbReference type="CDD" id="cd01662">
    <property type="entry name" value="Ubiquinol_Oxidase_I"/>
    <property type="match status" value="1"/>
</dbReference>
<feature type="transmembrane region" description="Helical" evidence="15">
    <location>
        <begin position="12"/>
        <end position="37"/>
    </location>
</feature>
<dbReference type="RefSeq" id="WP_206574307.1">
    <property type="nucleotide sequence ID" value="NZ_JAFKCV010000007.1"/>
</dbReference>
<evidence type="ECO:0000259" key="16">
    <source>
        <dbReference type="PROSITE" id="PS50855"/>
    </source>
</evidence>
<dbReference type="GO" id="GO:0020037">
    <property type="term" value="F:heme binding"/>
    <property type="evidence" value="ECO:0007669"/>
    <property type="project" value="InterPro"/>
</dbReference>
<dbReference type="GO" id="GO:0015990">
    <property type="term" value="P:electron transport coupled proton transport"/>
    <property type="evidence" value="ECO:0007669"/>
    <property type="project" value="TreeGrafter"/>
</dbReference>
<feature type="transmembrane region" description="Helical" evidence="15">
    <location>
        <begin position="341"/>
        <end position="360"/>
    </location>
</feature>
<evidence type="ECO:0000256" key="8">
    <source>
        <dbReference type="ARBA" id="ARBA00022723"/>
    </source>
</evidence>
<keyword evidence="9 14" id="KW-0249">Electron transport</keyword>
<dbReference type="GO" id="GO:0046872">
    <property type="term" value="F:metal ion binding"/>
    <property type="evidence" value="ECO:0007669"/>
    <property type="project" value="UniProtKB-KW"/>
</dbReference>
<evidence type="ECO:0000256" key="4">
    <source>
        <dbReference type="ARBA" id="ARBA00022475"/>
    </source>
</evidence>
<evidence type="ECO:0000256" key="5">
    <source>
        <dbReference type="ARBA" id="ARBA00022617"/>
    </source>
</evidence>
<keyword evidence="8" id="KW-0479">Metal-binding</keyword>
<feature type="transmembrane region" description="Helical" evidence="15">
    <location>
        <begin position="586"/>
        <end position="605"/>
    </location>
</feature>
<keyword evidence="6 14" id="KW-0679">Respiratory chain</keyword>
<feature type="transmembrane region" description="Helical" evidence="15">
    <location>
        <begin position="139"/>
        <end position="161"/>
    </location>
</feature>
<accession>A0A939DP34</accession>
<dbReference type="GO" id="GO:0009060">
    <property type="term" value="P:aerobic respiration"/>
    <property type="evidence" value="ECO:0007669"/>
    <property type="project" value="InterPro"/>
</dbReference>
<dbReference type="PROSITE" id="PS00077">
    <property type="entry name" value="COX1_CUB"/>
    <property type="match status" value="1"/>
</dbReference>
<evidence type="ECO:0000256" key="9">
    <source>
        <dbReference type="ARBA" id="ARBA00022982"/>
    </source>
</evidence>
<dbReference type="PROSITE" id="PS50855">
    <property type="entry name" value="COX1"/>
    <property type="match status" value="1"/>
</dbReference>
<keyword evidence="18" id="KW-1185">Reference proteome</keyword>
<organism evidence="17 18">
    <name type="scientific">Bowmanella dokdonensis</name>
    <dbReference type="NCBI Taxonomy" id="751969"/>
    <lineage>
        <taxon>Bacteria</taxon>
        <taxon>Pseudomonadati</taxon>
        <taxon>Pseudomonadota</taxon>
        <taxon>Gammaproteobacteria</taxon>
        <taxon>Alteromonadales</taxon>
        <taxon>Alteromonadaceae</taxon>
        <taxon>Bowmanella</taxon>
    </lineage>
</organism>
<dbReference type="InterPro" id="IPR036927">
    <property type="entry name" value="Cyt_c_oxase-like_su1_sf"/>
</dbReference>
<dbReference type="InterPro" id="IPR023616">
    <property type="entry name" value="Cyt_c_oxase-like_su1_dom"/>
</dbReference>
<dbReference type="Gene3D" id="1.20.210.10">
    <property type="entry name" value="Cytochrome c oxidase-like, subunit I domain"/>
    <property type="match status" value="1"/>
</dbReference>
<reference evidence="17" key="1">
    <citation type="submission" date="2021-03" db="EMBL/GenBank/DDBJ databases">
        <title>novel species isolated from a fishpond in China.</title>
        <authorList>
            <person name="Lu H."/>
            <person name="Cai Z."/>
        </authorList>
    </citation>
    <scope>NUCLEOTIDE SEQUENCE</scope>
    <source>
        <strain evidence="17">JCM 30855</strain>
    </source>
</reference>
<evidence type="ECO:0000313" key="18">
    <source>
        <dbReference type="Proteomes" id="UP000664654"/>
    </source>
</evidence>
<keyword evidence="7 14" id="KW-0812">Transmembrane</keyword>
<comment type="caution">
    <text evidence="17">The sequence shown here is derived from an EMBL/GenBank/DDBJ whole genome shotgun (WGS) entry which is preliminary data.</text>
</comment>
<feature type="transmembrane region" description="Helical" evidence="15">
    <location>
        <begin position="224"/>
        <end position="254"/>
    </location>
</feature>
<gene>
    <name evidence="17" type="ORF">J0A66_13235</name>
</gene>
<keyword evidence="5 14" id="KW-0349">Heme</keyword>
<feature type="transmembrane region" description="Helical" evidence="15">
    <location>
        <begin position="451"/>
        <end position="473"/>
    </location>
</feature>
<evidence type="ECO:0000256" key="12">
    <source>
        <dbReference type="ARBA" id="ARBA00023008"/>
    </source>
</evidence>
<dbReference type="Proteomes" id="UP000664654">
    <property type="component" value="Unassembled WGS sequence"/>
</dbReference>
<keyword evidence="13 15" id="KW-0472">Membrane</keyword>
<name>A0A939DP34_9ALTE</name>
<feature type="transmembrane region" description="Helical" evidence="15">
    <location>
        <begin position="316"/>
        <end position="335"/>
    </location>
</feature>